<dbReference type="GO" id="GO:0005886">
    <property type="term" value="C:plasma membrane"/>
    <property type="evidence" value="ECO:0007669"/>
    <property type="project" value="UniProtKB-SubCell"/>
</dbReference>
<name>A0A4R3MJN8_9HYPH</name>
<dbReference type="PANTHER" id="PTHR34148">
    <property type="entry name" value="ADENOSYLCOBINAMIDE-GDP RIBAZOLETRANSFERASE"/>
    <property type="match status" value="1"/>
</dbReference>
<dbReference type="UniPathway" id="UPA00148">
    <property type="reaction ID" value="UER00238"/>
</dbReference>
<comment type="subcellular location">
    <subcellularLocation>
        <location evidence="2 19">Cell membrane</location>
        <topology evidence="2 19">Multi-pass membrane protein</topology>
    </subcellularLocation>
</comment>
<keyword evidence="21" id="KW-1185">Reference proteome</keyword>
<evidence type="ECO:0000256" key="14">
    <source>
        <dbReference type="ARBA" id="ARBA00025228"/>
    </source>
</evidence>
<dbReference type="Pfam" id="PF02654">
    <property type="entry name" value="CobS"/>
    <property type="match status" value="1"/>
</dbReference>
<feature type="transmembrane region" description="Helical" evidence="19">
    <location>
        <begin position="38"/>
        <end position="55"/>
    </location>
</feature>
<dbReference type="AlphaFoldDB" id="A0A4R3MJN8"/>
<comment type="function">
    <text evidence="14 19">Joins adenosylcobinamide-GDP and alpha-ribazole to generate adenosylcobalamin (Ado-cobalamin). Also synthesizes adenosylcobalamin 5'-phosphate from adenosylcobinamide-GDP and alpha-ribazole 5'-phosphate.</text>
</comment>
<gene>
    <name evidence="19" type="primary">cobS</name>
    <name evidence="20" type="ORF">EDC22_101431</name>
</gene>
<dbReference type="OrthoDB" id="9794626at2"/>
<evidence type="ECO:0000256" key="8">
    <source>
        <dbReference type="ARBA" id="ARBA00022573"/>
    </source>
</evidence>
<evidence type="ECO:0000313" key="21">
    <source>
        <dbReference type="Proteomes" id="UP000295678"/>
    </source>
</evidence>
<evidence type="ECO:0000313" key="20">
    <source>
        <dbReference type="EMBL" id="TCT13563.1"/>
    </source>
</evidence>
<dbReference type="GO" id="GO:0009236">
    <property type="term" value="P:cobalamin biosynthetic process"/>
    <property type="evidence" value="ECO:0007669"/>
    <property type="project" value="UniProtKB-UniRule"/>
</dbReference>
<feature type="transmembrane region" description="Helical" evidence="19">
    <location>
        <begin position="204"/>
        <end position="221"/>
    </location>
</feature>
<keyword evidence="8 19" id="KW-0169">Cobalamin biosynthesis</keyword>
<keyword evidence="12 19" id="KW-1133">Transmembrane helix</keyword>
<feature type="transmembrane region" description="Helical" evidence="19">
    <location>
        <begin position="233"/>
        <end position="251"/>
    </location>
</feature>
<dbReference type="InterPro" id="IPR003805">
    <property type="entry name" value="CobS"/>
</dbReference>
<comment type="catalytic activity">
    <reaction evidence="17 19">
        <text>alpha-ribazole + adenosylcob(III)inamide-GDP = adenosylcob(III)alamin + GMP + H(+)</text>
        <dbReference type="Rhea" id="RHEA:16049"/>
        <dbReference type="ChEBI" id="CHEBI:10329"/>
        <dbReference type="ChEBI" id="CHEBI:15378"/>
        <dbReference type="ChEBI" id="CHEBI:18408"/>
        <dbReference type="ChEBI" id="CHEBI:58115"/>
        <dbReference type="ChEBI" id="CHEBI:60487"/>
        <dbReference type="EC" id="2.7.8.26"/>
    </reaction>
</comment>
<evidence type="ECO:0000256" key="3">
    <source>
        <dbReference type="ARBA" id="ARBA00004663"/>
    </source>
</evidence>
<evidence type="ECO:0000256" key="6">
    <source>
        <dbReference type="ARBA" id="ARBA00015850"/>
    </source>
</evidence>
<dbReference type="Proteomes" id="UP000295678">
    <property type="component" value="Unassembled WGS sequence"/>
</dbReference>
<feature type="transmembrane region" description="Helical" evidence="19">
    <location>
        <begin position="139"/>
        <end position="161"/>
    </location>
</feature>
<dbReference type="EMBL" id="SMAK01000001">
    <property type="protein sequence ID" value="TCT13563.1"/>
    <property type="molecule type" value="Genomic_DNA"/>
</dbReference>
<evidence type="ECO:0000256" key="2">
    <source>
        <dbReference type="ARBA" id="ARBA00004651"/>
    </source>
</evidence>
<comment type="pathway">
    <text evidence="3 19">Cofactor biosynthesis; adenosylcobalamin biosynthesis; adenosylcobalamin from cob(II)yrinate a,c-diamide: step 7/7.</text>
</comment>
<dbReference type="RefSeq" id="WP_132804937.1">
    <property type="nucleotide sequence ID" value="NZ_SMAK01000001.1"/>
</dbReference>
<accession>A0A4R3MJN8</accession>
<comment type="cofactor">
    <cofactor evidence="1 19">
        <name>Mg(2+)</name>
        <dbReference type="ChEBI" id="CHEBI:18420"/>
    </cofactor>
</comment>
<feature type="transmembrane region" description="Helical" evidence="19">
    <location>
        <begin position="113"/>
        <end position="133"/>
    </location>
</feature>
<keyword evidence="11 19" id="KW-0460">Magnesium</keyword>
<dbReference type="EC" id="2.7.8.26" evidence="5 19"/>
<proteinExistence type="inferred from homology"/>
<sequence length="252" mass="25046">MKPVHRRADDIVTAIGLLTRLPISTGNAAGLDPARATWAYPLAGIIVGMVGGAVYGLSWWIGLPALVAAALAFGTMLLATGGLHEDGLADTADGFGGGADRDRKLAIMRDSRIGSFGVLALIVAFAIRFGAVTDLATPLSVGAALVASAALSRAAMVTLMWRLPNARPGGLSARVGTPPDRAACEALALGALAALLLLPAWTAVAAVLAAALAAAAVAMLARRQIGGQTGDVLGAAGIAAECAALAAIIAVT</sequence>
<evidence type="ECO:0000256" key="4">
    <source>
        <dbReference type="ARBA" id="ARBA00010561"/>
    </source>
</evidence>
<keyword evidence="9 19" id="KW-0808">Transferase</keyword>
<evidence type="ECO:0000256" key="9">
    <source>
        <dbReference type="ARBA" id="ARBA00022679"/>
    </source>
</evidence>
<evidence type="ECO:0000256" key="10">
    <source>
        <dbReference type="ARBA" id="ARBA00022692"/>
    </source>
</evidence>
<dbReference type="NCBIfam" id="TIGR00317">
    <property type="entry name" value="cobS"/>
    <property type="match status" value="1"/>
</dbReference>
<keyword evidence="10 19" id="KW-0812">Transmembrane</keyword>
<evidence type="ECO:0000256" key="1">
    <source>
        <dbReference type="ARBA" id="ARBA00001946"/>
    </source>
</evidence>
<evidence type="ECO:0000256" key="15">
    <source>
        <dbReference type="ARBA" id="ARBA00032605"/>
    </source>
</evidence>
<protein>
    <recommendedName>
        <fullName evidence="6 19">Adenosylcobinamide-GDP ribazoletransferase</fullName>
        <ecNumber evidence="5 19">2.7.8.26</ecNumber>
    </recommendedName>
    <alternativeName>
        <fullName evidence="16 19">Cobalamin synthase</fullName>
    </alternativeName>
    <alternativeName>
        <fullName evidence="15 19">Cobalamin-5'-phosphate synthase</fullName>
    </alternativeName>
</protein>
<comment type="similarity">
    <text evidence="4 19">Belongs to the CobS family.</text>
</comment>
<keyword evidence="13 19" id="KW-0472">Membrane</keyword>
<keyword evidence="7 19" id="KW-1003">Cell membrane</keyword>
<evidence type="ECO:0000256" key="17">
    <source>
        <dbReference type="ARBA" id="ARBA00048623"/>
    </source>
</evidence>
<evidence type="ECO:0000256" key="12">
    <source>
        <dbReference type="ARBA" id="ARBA00022989"/>
    </source>
</evidence>
<reference evidence="20 21" key="1">
    <citation type="submission" date="2019-03" db="EMBL/GenBank/DDBJ databases">
        <title>Genomic Encyclopedia of Type Strains, Phase IV (KMG-IV): sequencing the most valuable type-strain genomes for metagenomic binning, comparative biology and taxonomic classification.</title>
        <authorList>
            <person name="Goeker M."/>
        </authorList>
    </citation>
    <scope>NUCLEOTIDE SEQUENCE [LARGE SCALE GENOMIC DNA]</scope>
    <source>
        <strain evidence="20 21">DSM 19345</strain>
    </source>
</reference>
<dbReference type="HAMAP" id="MF_00719">
    <property type="entry name" value="CobS"/>
    <property type="match status" value="1"/>
</dbReference>
<evidence type="ECO:0000256" key="16">
    <source>
        <dbReference type="ARBA" id="ARBA00032853"/>
    </source>
</evidence>
<feature type="transmembrane region" description="Helical" evidence="19">
    <location>
        <begin position="61"/>
        <end position="79"/>
    </location>
</feature>
<evidence type="ECO:0000256" key="18">
    <source>
        <dbReference type="ARBA" id="ARBA00049504"/>
    </source>
</evidence>
<dbReference type="PANTHER" id="PTHR34148:SF1">
    <property type="entry name" value="ADENOSYLCOBINAMIDE-GDP RIBAZOLETRANSFERASE"/>
    <property type="match status" value="1"/>
</dbReference>
<evidence type="ECO:0000256" key="19">
    <source>
        <dbReference type="HAMAP-Rule" id="MF_00719"/>
    </source>
</evidence>
<evidence type="ECO:0000256" key="5">
    <source>
        <dbReference type="ARBA" id="ARBA00013200"/>
    </source>
</evidence>
<evidence type="ECO:0000256" key="13">
    <source>
        <dbReference type="ARBA" id="ARBA00023136"/>
    </source>
</evidence>
<comment type="caution">
    <text evidence="20">The sequence shown here is derived from an EMBL/GenBank/DDBJ whole genome shotgun (WGS) entry which is preliminary data.</text>
</comment>
<comment type="catalytic activity">
    <reaction evidence="18 19">
        <text>alpha-ribazole 5'-phosphate + adenosylcob(III)inamide-GDP = adenosylcob(III)alamin 5'-phosphate + GMP + H(+)</text>
        <dbReference type="Rhea" id="RHEA:23560"/>
        <dbReference type="ChEBI" id="CHEBI:15378"/>
        <dbReference type="ChEBI" id="CHEBI:57918"/>
        <dbReference type="ChEBI" id="CHEBI:58115"/>
        <dbReference type="ChEBI" id="CHEBI:60487"/>
        <dbReference type="ChEBI" id="CHEBI:60493"/>
        <dbReference type="EC" id="2.7.8.26"/>
    </reaction>
</comment>
<dbReference type="GO" id="GO:0008818">
    <property type="term" value="F:cobalamin 5'-phosphate synthase activity"/>
    <property type="evidence" value="ECO:0007669"/>
    <property type="project" value="UniProtKB-UniRule"/>
</dbReference>
<dbReference type="GO" id="GO:0051073">
    <property type="term" value="F:adenosylcobinamide-GDP ribazoletransferase activity"/>
    <property type="evidence" value="ECO:0007669"/>
    <property type="project" value="UniProtKB-UniRule"/>
</dbReference>
<evidence type="ECO:0000256" key="7">
    <source>
        <dbReference type="ARBA" id="ARBA00022475"/>
    </source>
</evidence>
<organism evidence="20 21">
    <name type="scientific">Tepidamorphus gemmatus</name>
    <dbReference type="NCBI Taxonomy" id="747076"/>
    <lineage>
        <taxon>Bacteria</taxon>
        <taxon>Pseudomonadati</taxon>
        <taxon>Pseudomonadota</taxon>
        <taxon>Alphaproteobacteria</taxon>
        <taxon>Hyphomicrobiales</taxon>
        <taxon>Tepidamorphaceae</taxon>
        <taxon>Tepidamorphus</taxon>
    </lineage>
</organism>
<evidence type="ECO:0000256" key="11">
    <source>
        <dbReference type="ARBA" id="ARBA00022842"/>
    </source>
</evidence>